<dbReference type="Proteomes" id="UP001230649">
    <property type="component" value="Unassembled WGS sequence"/>
</dbReference>
<evidence type="ECO:0000313" key="2">
    <source>
        <dbReference type="Proteomes" id="UP001230649"/>
    </source>
</evidence>
<organism evidence="1 2">
    <name type="scientific">Naganishia adeliensis</name>
    <dbReference type="NCBI Taxonomy" id="92952"/>
    <lineage>
        <taxon>Eukaryota</taxon>
        <taxon>Fungi</taxon>
        <taxon>Dikarya</taxon>
        <taxon>Basidiomycota</taxon>
        <taxon>Agaricomycotina</taxon>
        <taxon>Tremellomycetes</taxon>
        <taxon>Filobasidiales</taxon>
        <taxon>Filobasidiaceae</taxon>
        <taxon>Naganishia</taxon>
    </lineage>
</organism>
<name>A0ACC2VIA4_9TREE</name>
<dbReference type="EMBL" id="JASBWS010000086">
    <property type="protein sequence ID" value="KAJ9099022.1"/>
    <property type="molecule type" value="Genomic_DNA"/>
</dbReference>
<protein>
    <submittedName>
        <fullName evidence="1">Uncharacterized protein</fullName>
    </submittedName>
</protein>
<accession>A0ACC2VIA4</accession>
<reference evidence="1" key="1">
    <citation type="submission" date="2023-04" db="EMBL/GenBank/DDBJ databases">
        <title>Draft Genome sequencing of Naganishia species isolated from polar environments using Oxford Nanopore Technology.</title>
        <authorList>
            <person name="Leo P."/>
            <person name="Venkateswaran K."/>
        </authorList>
    </citation>
    <scope>NUCLEOTIDE SEQUENCE</scope>
    <source>
        <strain evidence="1">MNA-CCFEE 5262</strain>
    </source>
</reference>
<sequence length="683" mass="74075">MSTQRGSAEHEQIFTPESIYTPLVAEHGDDPTQAALHRPRSPEIAPRDLGSQDSGQGDRGQHDVCLEETPRPKEELVTSATMVSTSTMSQHSSYQSFPSDAPLLSMIESSSADSMRPEQAETEETPRPPQPSARQRVLLAAQRFHMGLPSDYENKKRMWVPMPKSYLNYNPEDEDPPSTHASSTPRFTDIPIASGSGTQSETPPGPRTIHQALEPEPVSTAVANVPEQPERPASVGLGIGLPPDPAADTAEAGPSSTSEQYDPVKTPMDRLLAGKVKEKKADAGDYLRKQGKAALDLKDQFVASVSRRRQSVQRGFNGKRRRSIVISPPTPILEAKSERDTPRVSQTEVSQLPASAQQRPQTAGSTRSSYYVQKPDLPSSKSPHECPVIPTETLKEKKLYRRVFSKEFLGFRKDSSNKSEAPVAPESSTQGRARESYEEQERRLLEAAESMGRPVHSVLGRIEDSPKTADALETDARAAHADSDDEATSRKFGGTGSGDHSLVRGSAEAVRLGASTSSFSMTPSVSCEAPPTFEASSTQVHSTHVSSDPLKPAKCSPLVPSTEQQTRPSGNDAAYSSGRRNHIHPCGGPRDLEGERPGGNSTEPATEQSSPETLDSEEQRSRMSAAQARRAETRPQTAAETERPTFDKEAEEPGTPDLSRCETCGCDCARAARRAEKGKAKEE</sequence>
<proteinExistence type="predicted"/>
<keyword evidence="2" id="KW-1185">Reference proteome</keyword>
<comment type="caution">
    <text evidence="1">The sequence shown here is derived from an EMBL/GenBank/DDBJ whole genome shotgun (WGS) entry which is preliminary data.</text>
</comment>
<gene>
    <name evidence="1" type="ORF">QFC20_005779</name>
</gene>
<evidence type="ECO:0000313" key="1">
    <source>
        <dbReference type="EMBL" id="KAJ9099022.1"/>
    </source>
</evidence>